<gene>
    <name evidence="2" type="ORF">Cba03nite_12270</name>
</gene>
<organism evidence="2 3">
    <name type="scientific">Catellatospora bangladeshensis</name>
    <dbReference type="NCBI Taxonomy" id="310355"/>
    <lineage>
        <taxon>Bacteria</taxon>
        <taxon>Bacillati</taxon>
        <taxon>Actinomycetota</taxon>
        <taxon>Actinomycetes</taxon>
        <taxon>Micromonosporales</taxon>
        <taxon>Micromonosporaceae</taxon>
        <taxon>Catellatospora</taxon>
    </lineage>
</organism>
<reference evidence="2 3" key="1">
    <citation type="submission" date="2021-01" db="EMBL/GenBank/DDBJ databases">
        <title>Whole genome shotgun sequence of Catellatospora bangladeshensis NBRC 107357.</title>
        <authorList>
            <person name="Komaki H."/>
            <person name="Tamura T."/>
        </authorList>
    </citation>
    <scope>NUCLEOTIDE SEQUENCE [LARGE SCALE GENOMIC DNA]</scope>
    <source>
        <strain evidence="2 3">NBRC 107357</strain>
    </source>
</reference>
<evidence type="ECO:0000256" key="1">
    <source>
        <dbReference type="ARBA" id="ARBA00022679"/>
    </source>
</evidence>
<dbReference type="Pfam" id="PF13469">
    <property type="entry name" value="Sulfotransfer_3"/>
    <property type="match status" value="1"/>
</dbReference>
<evidence type="ECO:0000313" key="3">
    <source>
        <dbReference type="Proteomes" id="UP000601223"/>
    </source>
</evidence>
<dbReference type="InterPro" id="IPR026634">
    <property type="entry name" value="TPST-like"/>
</dbReference>
<comment type="caution">
    <text evidence="2">The sequence shown here is derived from an EMBL/GenBank/DDBJ whole genome shotgun (WGS) entry which is preliminary data.</text>
</comment>
<dbReference type="EMBL" id="BONF01000008">
    <property type="protein sequence ID" value="GIF79878.1"/>
    <property type="molecule type" value="Genomic_DNA"/>
</dbReference>
<dbReference type="GO" id="GO:0008476">
    <property type="term" value="F:protein-tyrosine sulfotransferase activity"/>
    <property type="evidence" value="ECO:0007669"/>
    <property type="project" value="InterPro"/>
</dbReference>
<dbReference type="SUPFAM" id="SSF52540">
    <property type="entry name" value="P-loop containing nucleoside triphosphate hydrolases"/>
    <property type="match status" value="1"/>
</dbReference>
<keyword evidence="3" id="KW-1185">Reference proteome</keyword>
<dbReference type="PANTHER" id="PTHR12788:SF10">
    <property type="entry name" value="PROTEIN-TYROSINE SULFOTRANSFERASE"/>
    <property type="match status" value="1"/>
</dbReference>
<dbReference type="Proteomes" id="UP000601223">
    <property type="component" value="Unassembled WGS sequence"/>
</dbReference>
<evidence type="ECO:0000313" key="2">
    <source>
        <dbReference type="EMBL" id="GIF79878.1"/>
    </source>
</evidence>
<dbReference type="AlphaFoldDB" id="A0A8J3JJT7"/>
<dbReference type="RefSeq" id="WP_203742897.1">
    <property type="nucleotide sequence ID" value="NZ_BONF01000008.1"/>
</dbReference>
<name>A0A8J3JJT7_9ACTN</name>
<sequence>MGSDRPVFVVGCPRSGTTMLQLMLHAHPRIAIPPETRFLLAAYANRRSYGDLAEPANRRRLAEWIVEGKTAFGDLGLDADVVIEEIAAGPPTLGSAMGIVFQAYARRFDRPRWGDKRPAYLNNLGPLLRLFPDAQIVNIVRDGRDCVASLSETPWQQGKDVCHAISDWARAMDSSARARRSLAADSYHEVRYERLVADPEPELRAICRFLGEEYDPAMAEPARVADVAVPSRKSWHKLTHEPVTTDRVGSWRERLAPWQITLCEAKLGRHLRELGYPLSGAGSPWWKGPGRVHYLHYPRLDGPRRTVGVRRAFSGLRDRMRPAESLAYRPAEPRELLSR</sequence>
<protein>
    <submittedName>
        <fullName evidence="2">Sulfotransferase</fullName>
    </submittedName>
</protein>
<proteinExistence type="predicted"/>
<keyword evidence="1" id="KW-0808">Transferase</keyword>
<dbReference type="InterPro" id="IPR027417">
    <property type="entry name" value="P-loop_NTPase"/>
</dbReference>
<accession>A0A8J3JJT7</accession>
<dbReference type="PANTHER" id="PTHR12788">
    <property type="entry name" value="PROTEIN-TYROSINE SULFOTRANSFERASE 2"/>
    <property type="match status" value="1"/>
</dbReference>
<dbReference type="Gene3D" id="3.40.50.300">
    <property type="entry name" value="P-loop containing nucleotide triphosphate hydrolases"/>
    <property type="match status" value="1"/>
</dbReference>